<gene>
    <name evidence="4" type="ORF">GSUB_07315</name>
</gene>
<feature type="domain" description="Doubled CXXCH motif" evidence="3">
    <location>
        <begin position="228"/>
        <end position="266"/>
    </location>
</feature>
<organism evidence="4 5">
    <name type="scientific">Geoalkalibacter subterraneus</name>
    <dbReference type="NCBI Taxonomy" id="483547"/>
    <lineage>
        <taxon>Bacteria</taxon>
        <taxon>Pseudomonadati</taxon>
        <taxon>Thermodesulfobacteriota</taxon>
        <taxon>Desulfuromonadia</taxon>
        <taxon>Desulfuromonadales</taxon>
        <taxon>Geoalkalibacteraceae</taxon>
        <taxon>Geoalkalibacter</taxon>
    </lineage>
</organism>
<feature type="domain" description="Doubled CXXCH motif" evidence="3">
    <location>
        <begin position="152"/>
        <end position="191"/>
    </location>
</feature>
<feature type="signal peptide" evidence="2">
    <location>
        <begin position="1"/>
        <end position="24"/>
    </location>
</feature>
<reference evidence="4 5" key="1">
    <citation type="journal article" date="2015" name="Genome Announc.">
        <title>Genomes of Geoalkalibacter ferrihydriticus Z-0531T and Geoalkalibacter subterraneus Red1T, Two Haloalkaliphilic Metal-Reducing Deltaproteobacteria.</title>
        <authorList>
            <person name="Badalamenti J.P."/>
            <person name="Krajmalnik-Brown R."/>
            <person name="Torres C.I."/>
            <person name="Bond D.R."/>
        </authorList>
    </citation>
    <scope>NUCLEOTIDE SEQUENCE [LARGE SCALE GENOMIC DNA]</scope>
    <source>
        <strain evidence="4 5">Red1</strain>
    </source>
</reference>
<evidence type="ECO:0000256" key="1">
    <source>
        <dbReference type="ARBA" id="ARBA00022729"/>
    </source>
</evidence>
<dbReference type="KEGG" id="gsb:GSUB_07315"/>
<evidence type="ECO:0000256" key="2">
    <source>
        <dbReference type="SAM" id="SignalP"/>
    </source>
</evidence>
<sequence length="422" mass="46707">MHNQRIFMLIVFLASLSVASMAAAQGKFKLAEGARGKMCLECHETFSDVMKKKHIHSPLAEGNCTGCHSPHTTDHGRLMAADANSICQSCHEDIVPQDAASTHQVVLEGNCTLCHDPHASNNRNNLIEAGSALCFGCHVELGEDIADNRYPHTPVQQDCLTCHNPHASQDNDHLLTASAPALCVECHDTSKGTFKDLHMGYPVETADCSSCHNPHGSGQKSILHDVVHEPVSNRMCKQCHDAPDSAEPFALIRDSYELCRGCHYDMVNETFNQERIHWPLVDGAGCINCHSPHASSVTGLLEKPMLELCGTCHADTVSRQERSQTPHPPIAEGECATCHSVHSSNNMFLLNNASSFDLCGECHEWQTHSTHPIGEGIVDPRNRNMELDCMSCHRTHGTEYKHFIYYETINDLCVQCHTKYRR</sequence>
<dbReference type="STRING" id="483547.GSUB_07315"/>
<dbReference type="PANTHER" id="PTHR35038:SF6">
    <property type="entry name" value="SURFACE LOCALIZED DECAHEME CYTOCHROME C LIPOPROTEIN"/>
    <property type="match status" value="1"/>
</dbReference>
<dbReference type="SUPFAM" id="SSF48695">
    <property type="entry name" value="Multiheme cytochromes"/>
    <property type="match status" value="2"/>
</dbReference>
<dbReference type="GO" id="GO:0016491">
    <property type="term" value="F:oxidoreductase activity"/>
    <property type="evidence" value="ECO:0007669"/>
    <property type="project" value="TreeGrafter"/>
</dbReference>
<accession>A0A0B5FWG5</accession>
<proteinExistence type="predicted"/>
<dbReference type="InterPro" id="IPR010177">
    <property type="entry name" value="Paired_CXXCH_1"/>
</dbReference>
<dbReference type="InterPro" id="IPR051829">
    <property type="entry name" value="Multiheme_Cytochr_ET"/>
</dbReference>
<feature type="domain" description="Doubled CXXCH motif" evidence="3">
    <location>
        <begin position="277"/>
        <end position="316"/>
    </location>
</feature>
<dbReference type="Gene3D" id="3.90.10.10">
    <property type="entry name" value="Cytochrome C3"/>
    <property type="match status" value="4"/>
</dbReference>
<keyword evidence="5" id="KW-1185">Reference proteome</keyword>
<dbReference type="Pfam" id="PF09699">
    <property type="entry name" value="Paired_CXXCH_1"/>
    <property type="match status" value="8"/>
</dbReference>
<dbReference type="HOGENOM" id="CLU_701626_0_0_7"/>
<feature type="domain" description="Doubled CXXCH motif" evidence="3">
    <location>
        <begin position="56"/>
        <end position="93"/>
    </location>
</feature>
<dbReference type="InterPro" id="IPR036280">
    <property type="entry name" value="Multihaem_cyt_sf"/>
</dbReference>
<feature type="domain" description="Doubled CXXCH motif" evidence="3">
    <location>
        <begin position="327"/>
        <end position="366"/>
    </location>
</feature>
<dbReference type="Proteomes" id="UP000035036">
    <property type="component" value="Chromosome"/>
</dbReference>
<feature type="chain" id="PRO_5002115646" evidence="2">
    <location>
        <begin position="25"/>
        <end position="422"/>
    </location>
</feature>
<protein>
    <submittedName>
        <fullName evidence="4">Cytochrome C</fullName>
    </submittedName>
</protein>
<dbReference type="EMBL" id="CP010311">
    <property type="protein sequence ID" value="AJF07951.1"/>
    <property type="molecule type" value="Genomic_DNA"/>
</dbReference>
<evidence type="ECO:0000259" key="3">
    <source>
        <dbReference type="Pfam" id="PF09699"/>
    </source>
</evidence>
<keyword evidence="1 2" id="KW-0732">Signal</keyword>
<feature type="domain" description="Doubled CXXCH motif" evidence="3">
    <location>
        <begin position="388"/>
        <end position="420"/>
    </location>
</feature>
<dbReference type="AlphaFoldDB" id="A0A0B5FWG5"/>
<dbReference type="NCBIfam" id="TIGR01905">
    <property type="entry name" value="paired_CXXCH_1"/>
    <property type="match status" value="7"/>
</dbReference>
<evidence type="ECO:0000313" key="5">
    <source>
        <dbReference type="Proteomes" id="UP000035036"/>
    </source>
</evidence>
<evidence type="ECO:0000313" key="4">
    <source>
        <dbReference type="EMBL" id="AJF07951.1"/>
    </source>
</evidence>
<dbReference type="PANTHER" id="PTHR35038">
    <property type="entry name" value="DISSIMILATORY SULFITE REDUCTASE SIRA"/>
    <property type="match status" value="1"/>
</dbReference>
<feature type="domain" description="Doubled CXXCH motif" evidence="3">
    <location>
        <begin position="103"/>
        <end position="140"/>
    </location>
</feature>
<feature type="domain" description="Doubled CXXCH motif" evidence="3">
    <location>
        <begin position="202"/>
        <end position="223"/>
    </location>
</feature>
<name>A0A0B5FWG5_9BACT</name>